<feature type="transmembrane region" description="Helical" evidence="6">
    <location>
        <begin position="201"/>
        <end position="221"/>
    </location>
</feature>
<feature type="transmembrane region" description="Helical" evidence="6">
    <location>
        <begin position="516"/>
        <end position="535"/>
    </location>
</feature>
<evidence type="ECO:0000313" key="8">
    <source>
        <dbReference type="Proteomes" id="UP001228113"/>
    </source>
</evidence>
<feature type="transmembrane region" description="Helical" evidence="6">
    <location>
        <begin position="397"/>
        <end position="415"/>
    </location>
</feature>
<evidence type="ECO:0000256" key="1">
    <source>
        <dbReference type="ARBA" id="ARBA00004141"/>
    </source>
</evidence>
<dbReference type="GO" id="GO:0015171">
    <property type="term" value="F:amino acid transmembrane transporter activity"/>
    <property type="evidence" value="ECO:0007669"/>
    <property type="project" value="TreeGrafter"/>
</dbReference>
<feature type="transmembrane region" description="Helical" evidence="6">
    <location>
        <begin position="421"/>
        <end position="441"/>
    </location>
</feature>
<name>A0AA48HGE3_9BACT</name>
<dbReference type="PANTHER" id="PTHR43243">
    <property type="entry name" value="INNER MEMBRANE TRANSPORTER YGJI-RELATED"/>
    <property type="match status" value="1"/>
</dbReference>
<keyword evidence="2" id="KW-0813">Transport</keyword>
<keyword evidence="4 6" id="KW-1133">Transmembrane helix</keyword>
<reference evidence="7" key="1">
    <citation type="journal article" date="2023" name="Int. J. Syst. Evol. Microbiol.">
        <title>Mesoterricola silvestris gen. nov., sp. nov., Mesoterricola sediminis sp. nov., Geothrix oryzae sp. nov., Geothrix edaphica sp. nov., Geothrix rubra sp. nov., and Geothrix limicola sp. nov., six novel members of Acidobacteriota isolated from soils.</title>
        <authorList>
            <person name="Itoh H."/>
            <person name="Sugisawa Y."/>
            <person name="Mise K."/>
            <person name="Xu Z."/>
            <person name="Kuniyasu M."/>
            <person name="Ushijima N."/>
            <person name="Kawano K."/>
            <person name="Kobayashi E."/>
            <person name="Shiratori Y."/>
            <person name="Masuda Y."/>
            <person name="Senoo K."/>
        </authorList>
    </citation>
    <scope>NUCLEOTIDE SEQUENCE</scope>
    <source>
        <strain evidence="7">W786</strain>
    </source>
</reference>
<dbReference type="Proteomes" id="UP001228113">
    <property type="component" value="Chromosome"/>
</dbReference>
<dbReference type="GO" id="GO:0016020">
    <property type="term" value="C:membrane"/>
    <property type="evidence" value="ECO:0007669"/>
    <property type="project" value="UniProtKB-SubCell"/>
</dbReference>
<feature type="transmembrane region" description="Helical" evidence="6">
    <location>
        <begin position="63"/>
        <end position="83"/>
    </location>
</feature>
<keyword evidence="8" id="KW-1185">Reference proteome</keyword>
<feature type="transmembrane region" description="Helical" evidence="6">
    <location>
        <begin position="293"/>
        <end position="315"/>
    </location>
</feature>
<gene>
    <name evidence="7" type="ORF">METESE_26910</name>
</gene>
<feature type="transmembrane region" description="Helical" evidence="6">
    <location>
        <begin position="32"/>
        <end position="57"/>
    </location>
</feature>
<dbReference type="InterPro" id="IPR002293">
    <property type="entry name" value="AA/rel_permease1"/>
</dbReference>
<keyword evidence="3 6" id="KW-0812">Transmembrane</keyword>
<dbReference type="PIRSF" id="PIRSF006060">
    <property type="entry name" value="AA_transporter"/>
    <property type="match status" value="1"/>
</dbReference>
<dbReference type="PANTHER" id="PTHR43243:SF4">
    <property type="entry name" value="CATIONIC AMINO ACID TRANSPORTER 4"/>
    <property type="match status" value="1"/>
</dbReference>
<proteinExistence type="predicted"/>
<feature type="transmembrane region" description="Helical" evidence="6">
    <location>
        <begin position="453"/>
        <end position="472"/>
    </location>
</feature>
<dbReference type="KEGG" id="msea:METESE_26910"/>
<accession>A0AA48HGE3</accession>
<feature type="transmembrane region" description="Helical" evidence="6">
    <location>
        <begin position="251"/>
        <end position="272"/>
    </location>
</feature>
<dbReference type="AlphaFoldDB" id="A0AA48HGE3"/>
<evidence type="ECO:0000256" key="5">
    <source>
        <dbReference type="ARBA" id="ARBA00023136"/>
    </source>
</evidence>
<dbReference type="EMBL" id="AP027081">
    <property type="protein sequence ID" value="BDU77733.1"/>
    <property type="molecule type" value="Genomic_DNA"/>
</dbReference>
<evidence type="ECO:0000256" key="2">
    <source>
        <dbReference type="ARBA" id="ARBA00022448"/>
    </source>
</evidence>
<feature type="transmembrane region" description="Helical" evidence="6">
    <location>
        <begin position="354"/>
        <end position="376"/>
    </location>
</feature>
<evidence type="ECO:0000313" key="7">
    <source>
        <dbReference type="EMBL" id="BDU77733.1"/>
    </source>
</evidence>
<evidence type="ECO:0000256" key="6">
    <source>
        <dbReference type="SAM" id="Phobius"/>
    </source>
</evidence>
<feature type="transmembrane region" description="Helical" evidence="6">
    <location>
        <begin position="478"/>
        <end position="496"/>
    </location>
</feature>
<feature type="transmembrane region" description="Helical" evidence="6">
    <location>
        <begin position="119"/>
        <end position="138"/>
    </location>
</feature>
<sequence>MVKQLILMKTPTHFRREAEAAGRAGLTRSLGLFSLIMLGLGLVVGAGIFSIPGIAAARYAGPGIVYSFLAAGALCTVAGLCYAEMVGLVPGAGSAYAYTYASLGEFPAWVVGWSLCLEYGLGAVLVSVAWSGYLTSLLQDTLGLRLPDALRLLSCGPLDTVVLSSGAAARGLWNLPATLLPLLLTAVLVRGARGGARLNNAIVVLKLVVIAVFVALGIGLVTRDNLVADPAARGLLALVPAREVAQEGARYGWGAGGVLTAVGVVFLSYIGFDAVSTASLEARKPKRDVPAGILATIAVSTLLYALVALVLTGIVPFRDLGREPLAHGIDTIIRQRGWSAGTGLALAAFVKGGALAGLTSGVLVTLMGQARILFALGQDGLLPWFGRLDPATGGPRTATLAVGPLAAVAAGLLPLPLLSELVSLGTLLAFALVCAAVPILRRTRPTADRPFRAPCPALLGPLGAATALFLMAQMPGPTWLRFGAWLYAGCAIYFLYGRRHSRLQAAEGAAFGSPWLDALALAVHLTAVGACAWGLQAGWHGLMLAFEAGLALWTAYALVTNDAPAPDGA</sequence>
<feature type="transmembrane region" description="Helical" evidence="6">
    <location>
        <begin position="173"/>
        <end position="189"/>
    </location>
</feature>
<organism evidence="7 8">
    <name type="scientific">Mesoterricola sediminis</name>
    <dbReference type="NCBI Taxonomy" id="2927980"/>
    <lineage>
        <taxon>Bacteria</taxon>
        <taxon>Pseudomonadati</taxon>
        <taxon>Acidobacteriota</taxon>
        <taxon>Holophagae</taxon>
        <taxon>Holophagales</taxon>
        <taxon>Holophagaceae</taxon>
        <taxon>Mesoterricola</taxon>
    </lineage>
</organism>
<protein>
    <submittedName>
        <fullName evidence="7">Amino acid transporter</fullName>
    </submittedName>
</protein>
<keyword evidence="5 6" id="KW-0472">Membrane</keyword>
<dbReference type="Pfam" id="PF13520">
    <property type="entry name" value="AA_permease_2"/>
    <property type="match status" value="1"/>
</dbReference>
<evidence type="ECO:0000256" key="3">
    <source>
        <dbReference type="ARBA" id="ARBA00022692"/>
    </source>
</evidence>
<evidence type="ECO:0000256" key="4">
    <source>
        <dbReference type="ARBA" id="ARBA00022989"/>
    </source>
</evidence>
<dbReference type="Gene3D" id="1.20.1740.10">
    <property type="entry name" value="Amino acid/polyamine transporter I"/>
    <property type="match status" value="1"/>
</dbReference>
<comment type="subcellular location">
    <subcellularLocation>
        <location evidence="1">Membrane</location>
        <topology evidence="1">Multi-pass membrane protein</topology>
    </subcellularLocation>
</comment>